<comment type="caution">
    <text evidence="1">The sequence shown here is derived from an EMBL/GenBank/DDBJ whole genome shotgun (WGS) entry which is preliminary data.</text>
</comment>
<evidence type="ECO:0000313" key="2">
    <source>
        <dbReference type="Proteomes" id="UP001060085"/>
    </source>
</evidence>
<protein>
    <submittedName>
        <fullName evidence="1">Uncharacterized protein</fullName>
    </submittedName>
</protein>
<name>A0ACC0C1D1_CATRO</name>
<dbReference type="Proteomes" id="UP001060085">
    <property type="component" value="Linkage Group LG02"/>
</dbReference>
<organism evidence="1 2">
    <name type="scientific">Catharanthus roseus</name>
    <name type="common">Madagascar periwinkle</name>
    <name type="synonym">Vinca rosea</name>
    <dbReference type="NCBI Taxonomy" id="4058"/>
    <lineage>
        <taxon>Eukaryota</taxon>
        <taxon>Viridiplantae</taxon>
        <taxon>Streptophyta</taxon>
        <taxon>Embryophyta</taxon>
        <taxon>Tracheophyta</taxon>
        <taxon>Spermatophyta</taxon>
        <taxon>Magnoliopsida</taxon>
        <taxon>eudicotyledons</taxon>
        <taxon>Gunneridae</taxon>
        <taxon>Pentapetalae</taxon>
        <taxon>asterids</taxon>
        <taxon>lamiids</taxon>
        <taxon>Gentianales</taxon>
        <taxon>Apocynaceae</taxon>
        <taxon>Rauvolfioideae</taxon>
        <taxon>Vinceae</taxon>
        <taxon>Catharanthinae</taxon>
        <taxon>Catharanthus</taxon>
    </lineage>
</organism>
<accession>A0ACC0C1D1</accession>
<keyword evidence="2" id="KW-1185">Reference proteome</keyword>
<sequence length="286" mass="32221">MQTLSYISSSDDQELDLHDDESSTELSLAPPGQISNFPKNFNSSSSCFECSSSHNDQNSVTVALHLGLPTSSGGGGGRGGKLSSNGISEGQYWIPTPAQILVGPTQFSCTVCNKTFNRYNNMQMHMWGHGSQYRKGPESLRGTKQASSMLKLPCYCCAEGCKNNIDHPRSKPLKDFRTLQTHYKRKHGTKPFQCRKCGKPFAVRGDWRTHEKNCGKLWFCICGSDFKHKRSLKDHVRAFGNGHAPHSENLYDIMEVEDEENEEEEEDENEDGYDNDEHRNISYAMY</sequence>
<reference evidence="2" key="1">
    <citation type="journal article" date="2023" name="Nat. Plants">
        <title>Single-cell RNA sequencing provides a high-resolution roadmap for understanding the multicellular compartmentation of specialized metabolism.</title>
        <authorList>
            <person name="Sun S."/>
            <person name="Shen X."/>
            <person name="Li Y."/>
            <person name="Li Y."/>
            <person name="Wang S."/>
            <person name="Li R."/>
            <person name="Zhang H."/>
            <person name="Shen G."/>
            <person name="Guo B."/>
            <person name="Wei J."/>
            <person name="Xu J."/>
            <person name="St-Pierre B."/>
            <person name="Chen S."/>
            <person name="Sun C."/>
        </authorList>
    </citation>
    <scope>NUCLEOTIDE SEQUENCE [LARGE SCALE GENOMIC DNA]</scope>
</reference>
<gene>
    <name evidence="1" type="ORF">M9H77_09579</name>
</gene>
<dbReference type="EMBL" id="CM044702">
    <property type="protein sequence ID" value="KAI5678629.1"/>
    <property type="molecule type" value="Genomic_DNA"/>
</dbReference>
<evidence type="ECO:0000313" key="1">
    <source>
        <dbReference type="EMBL" id="KAI5678629.1"/>
    </source>
</evidence>
<proteinExistence type="predicted"/>